<evidence type="ECO:0000256" key="3">
    <source>
        <dbReference type="SAM" id="MobiDB-lite"/>
    </source>
</evidence>
<evidence type="ECO:0008006" key="6">
    <source>
        <dbReference type="Google" id="ProtNLM"/>
    </source>
</evidence>
<evidence type="ECO:0000313" key="5">
    <source>
        <dbReference type="Proteomes" id="UP000440578"/>
    </source>
</evidence>
<dbReference type="Gene3D" id="3.40.50.720">
    <property type="entry name" value="NAD(P)-binding Rossmann-like Domain"/>
    <property type="match status" value="1"/>
</dbReference>
<dbReference type="GO" id="GO:0006729">
    <property type="term" value="P:tetrahydrobiopterin biosynthetic process"/>
    <property type="evidence" value="ECO:0007669"/>
    <property type="project" value="TreeGrafter"/>
</dbReference>
<organism evidence="4 5">
    <name type="scientific">Amphibalanus amphitrite</name>
    <name type="common">Striped barnacle</name>
    <name type="synonym">Balanus amphitrite</name>
    <dbReference type="NCBI Taxonomy" id="1232801"/>
    <lineage>
        <taxon>Eukaryota</taxon>
        <taxon>Metazoa</taxon>
        <taxon>Ecdysozoa</taxon>
        <taxon>Arthropoda</taxon>
        <taxon>Crustacea</taxon>
        <taxon>Multicrustacea</taxon>
        <taxon>Cirripedia</taxon>
        <taxon>Thoracica</taxon>
        <taxon>Thoracicalcarea</taxon>
        <taxon>Balanomorpha</taxon>
        <taxon>Balanoidea</taxon>
        <taxon>Balanidae</taxon>
        <taxon>Amphibalaninae</taxon>
        <taxon>Amphibalanus</taxon>
    </lineage>
</organism>
<evidence type="ECO:0000256" key="1">
    <source>
        <dbReference type="ARBA" id="ARBA00022857"/>
    </source>
</evidence>
<keyword evidence="5" id="KW-1185">Reference proteome</keyword>
<evidence type="ECO:0000313" key="4">
    <source>
        <dbReference type="EMBL" id="KAF0292062.1"/>
    </source>
</evidence>
<dbReference type="Proteomes" id="UP000440578">
    <property type="component" value="Unassembled WGS sequence"/>
</dbReference>
<evidence type="ECO:0000256" key="2">
    <source>
        <dbReference type="ARBA" id="ARBA00023002"/>
    </source>
</evidence>
<accession>A0A6A4VMX2</accession>
<dbReference type="InterPro" id="IPR036291">
    <property type="entry name" value="NAD(P)-bd_dom_sf"/>
</dbReference>
<reference evidence="4 5" key="1">
    <citation type="submission" date="2019-07" db="EMBL/GenBank/DDBJ databases">
        <title>Draft genome assembly of a fouling barnacle, Amphibalanus amphitrite (Darwin, 1854): The first reference genome for Thecostraca.</title>
        <authorList>
            <person name="Kim W."/>
        </authorList>
    </citation>
    <scope>NUCLEOTIDE SEQUENCE [LARGE SCALE GENOMIC DNA]</scope>
    <source>
        <strain evidence="4">SNU_AA5</strain>
        <tissue evidence="4">Soma without cirri and trophi</tissue>
    </source>
</reference>
<proteinExistence type="predicted"/>
<dbReference type="EMBL" id="VIIS01001841">
    <property type="protein sequence ID" value="KAF0292062.1"/>
    <property type="molecule type" value="Genomic_DNA"/>
</dbReference>
<comment type="caution">
    <text evidence="4">The sequence shown here is derived from an EMBL/GenBank/DDBJ whole genome shotgun (WGS) entry which is preliminary data.</text>
</comment>
<feature type="region of interest" description="Disordered" evidence="3">
    <location>
        <begin position="1"/>
        <end position="53"/>
    </location>
</feature>
<dbReference type="PANTHER" id="PTHR44085:SF2">
    <property type="entry name" value="SEPIAPTERIN REDUCTASE"/>
    <property type="match status" value="1"/>
</dbReference>
<dbReference type="GO" id="GO:0004757">
    <property type="term" value="F:sepiapterin reductase (NADP+) activity"/>
    <property type="evidence" value="ECO:0007669"/>
    <property type="project" value="TreeGrafter"/>
</dbReference>
<dbReference type="SUPFAM" id="SSF51735">
    <property type="entry name" value="NAD(P)-binding Rossmann-fold domains"/>
    <property type="match status" value="1"/>
</dbReference>
<protein>
    <recommendedName>
        <fullName evidence="6">Sepiapterin reductase</fullName>
    </recommendedName>
</protein>
<keyword evidence="2" id="KW-0560">Oxidoreductase</keyword>
<dbReference type="InterPro" id="IPR051721">
    <property type="entry name" value="Biopterin_syn/organic_redct"/>
</dbReference>
<name>A0A6A4VMX2_AMPAM</name>
<dbReference type="PANTHER" id="PTHR44085">
    <property type="entry name" value="SEPIAPTERIN REDUCTASE"/>
    <property type="match status" value="1"/>
</dbReference>
<dbReference type="AlphaFoldDB" id="A0A6A4VMX2"/>
<keyword evidence="1" id="KW-0521">NADP</keyword>
<sequence>MDGRLGRLQQAPSSRQLVSALRSGREDQLARLLSSDPAERSAEEPVPSEPRRTLLLVTGASRGLGRELAVKLTARLASGSVVVLTARNEADLMRTAEMIALTAPPDVRVVPLACDLAVADDH</sequence>
<dbReference type="OrthoDB" id="153074at2759"/>
<gene>
    <name evidence="4" type="ORF">FJT64_009902</name>
</gene>